<accession>A0A0D8XG56</accession>
<dbReference type="SUPFAM" id="SSF81321">
    <property type="entry name" value="Family A G protein-coupled receptor-like"/>
    <property type="match status" value="1"/>
</dbReference>
<evidence type="ECO:0000313" key="2">
    <source>
        <dbReference type="EMBL" id="KJH41356.1"/>
    </source>
</evidence>
<dbReference type="Gene3D" id="1.20.1070.10">
    <property type="entry name" value="Rhodopsin 7-helix transmembrane proteins"/>
    <property type="match status" value="1"/>
</dbReference>
<keyword evidence="3" id="KW-1185">Reference proteome</keyword>
<name>A0A0D8XG56_DICVI</name>
<keyword evidence="1" id="KW-1133">Transmembrane helix</keyword>
<feature type="transmembrane region" description="Helical" evidence="1">
    <location>
        <begin position="29"/>
        <end position="52"/>
    </location>
</feature>
<evidence type="ECO:0008006" key="4">
    <source>
        <dbReference type="Google" id="ProtNLM"/>
    </source>
</evidence>
<sequence length="60" mass="7294">MTRLLEIRFTLRYTRVSYMEFNNPNISKYIYLGIYWIAMSSSAYNPIIYCFANERVSFDF</sequence>
<dbReference type="EMBL" id="KN716844">
    <property type="protein sequence ID" value="KJH41356.1"/>
    <property type="molecule type" value="Genomic_DNA"/>
</dbReference>
<evidence type="ECO:0000313" key="3">
    <source>
        <dbReference type="Proteomes" id="UP000053766"/>
    </source>
</evidence>
<organism evidence="2 3">
    <name type="scientific">Dictyocaulus viviparus</name>
    <name type="common">Bovine lungworm</name>
    <dbReference type="NCBI Taxonomy" id="29172"/>
    <lineage>
        <taxon>Eukaryota</taxon>
        <taxon>Metazoa</taxon>
        <taxon>Ecdysozoa</taxon>
        <taxon>Nematoda</taxon>
        <taxon>Chromadorea</taxon>
        <taxon>Rhabditida</taxon>
        <taxon>Rhabditina</taxon>
        <taxon>Rhabditomorpha</taxon>
        <taxon>Strongyloidea</taxon>
        <taxon>Metastrongylidae</taxon>
        <taxon>Dictyocaulus</taxon>
    </lineage>
</organism>
<evidence type="ECO:0000256" key="1">
    <source>
        <dbReference type="SAM" id="Phobius"/>
    </source>
</evidence>
<dbReference type="OrthoDB" id="5981855at2759"/>
<reference evidence="3" key="2">
    <citation type="journal article" date="2016" name="Sci. Rep.">
        <title>Dictyocaulus viviparus genome, variome and transcriptome elucidate lungworm biology and support future intervention.</title>
        <authorList>
            <person name="McNulty S.N."/>
            <person name="Strube C."/>
            <person name="Rosa B.A."/>
            <person name="Martin J.C."/>
            <person name="Tyagi R."/>
            <person name="Choi Y.J."/>
            <person name="Wang Q."/>
            <person name="Hallsworth Pepin K."/>
            <person name="Zhang X."/>
            <person name="Ozersky P."/>
            <person name="Wilson R.K."/>
            <person name="Sternberg P.W."/>
            <person name="Gasser R.B."/>
            <person name="Mitreva M."/>
        </authorList>
    </citation>
    <scope>NUCLEOTIDE SEQUENCE [LARGE SCALE GENOMIC DNA]</scope>
    <source>
        <strain evidence="3">HannoverDv2000</strain>
    </source>
</reference>
<dbReference type="STRING" id="29172.A0A0D8XG56"/>
<keyword evidence="1" id="KW-0812">Transmembrane</keyword>
<gene>
    <name evidence="2" type="ORF">DICVIV_12670</name>
</gene>
<protein>
    <recommendedName>
        <fullName evidence="4">G-protein coupled receptors family 1 profile domain-containing protein</fullName>
    </recommendedName>
</protein>
<dbReference type="AlphaFoldDB" id="A0A0D8XG56"/>
<proteinExistence type="predicted"/>
<reference evidence="2 3" key="1">
    <citation type="submission" date="2013-11" db="EMBL/GenBank/DDBJ databases">
        <title>Draft genome of the bovine lungworm Dictyocaulus viviparus.</title>
        <authorList>
            <person name="Mitreva M."/>
        </authorList>
    </citation>
    <scope>NUCLEOTIDE SEQUENCE [LARGE SCALE GENOMIC DNA]</scope>
    <source>
        <strain evidence="2 3">HannoverDv2000</strain>
    </source>
</reference>
<keyword evidence="1" id="KW-0472">Membrane</keyword>
<dbReference type="Proteomes" id="UP000053766">
    <property type="component" value="Unassembled WGS sequence"/>
</dbReference>